<evidence type="ECO:0000259" key="1">
    <source>
        <dbReference type="Pfam" id="PF07475"/>
    </source>
</evidence>
<dbReference type="EMBL" id="CAFBLC010000018">
    <property type="protein sequence ID" value="CAB4854475.1"/>
    <property type="molecule type" value="Genomic_DNA"/>
</dbReference>
<accession>A0A6J6ZA35</accession>
<reference evidence="4" key="1">
    <citation type="submission" date="2020-05" db="EMBL/GenBank/DDBJ databases">
        <authorList>
            <person name="Chiriac C."/>
            <person name="Salcher M."/>
            <person name="Ghai R."/>
            <person name="Kavagutti S V."/>
        </authorList>
    </citation>
    <scope>NUCLEOTIDE SEQUENCE</scope>
</reference>
<protein>
    <submittedName>
        <fullName evidence="4">Unannotated protein</fullName>
    </submittedName>
</protein>
<dbReference type="EMBL" id="CAESAH010000005">
    <property type="protein sequence ID" value="CAB4332596.1"/>
    <property type="molecule type" value="Genomic_DNA"/>
</dbReference>
<feature type="domain" description="HPr kinase/phosphorylase C-terminal" evidence="1">
    <location>
        <begin position="165"/>
        <end position="225"/>
    </location>
</feature>
<dbReference type="Pfam" id="PF07475">
    <property type="entry name" value="Hpr_kinase_C"/>
    <property type="match status" value="1"/>
</dbReference>
<evidence type="ECO:0000313" key="3">
    <source>
        <dbReference type="EMBL" id="CAB4723377.1"/>
    </source>
</evidence>
<dbReference type="Gene3D" id="3.40.50.300">
    <property type="entry name" value="P-loop containing nucleotide triphosphate hydrolases"/>
    <property type="match status" value="1"/>
</dbReference>
<dbReference type="GO" id="GO:0006109">
    <property type="term" value="P:regulation of carbohydrate metabolic process"/>
    <property type="evidence" value="ECO:0007669"/>
    <property type="project" value="InterPro"/>
</dbReference>
<proteinExistence type="predicted"/>
<evidence type="ECO:0000313" key="2">
    <source>
        <dbReference type="EMBL" id="CAB4332596.1"/>
    </source>
</evidence>
<dbReference type="EMBL" id="CAFABC010000003">
    <property type="protein sequence ID" value="CAB4816426.1"/>
    <property type="molecule type" value="Genomic_DNA"/>
</dbReference>
<dbReference type="InterPro" id="IPR011104">
    <property type="entry name" value="Hpr_kin/Pase_C"/>
</dbReference>
<dbReference type="AlphaFoldDB" id="A0A6J6ZA35"/>
<name>A0A6J6ZA35_9ZZZZ</name>
<organism evidence="4">
    <name type="scientific">freshwater metagenome</name>
    <dbReference type="NCBI Taxonomy" id="449393"/>
    <lineage>
        <taxon>unclassified sequences</taxon>
        <taxon>metagenomes</taxon>
        <taxon>ecological metagenomes</taxon>
    </lineage>
</organism>
<dbReference type="GO" id="GO:0000155">
    <property type="term" value="F:phosphorelay sensor kinase activity"/>
    <property type="evidence" value="ECO:0007669"/>
    <property type="project" value="InterPro"/>
</dbReference>
<dbReference type="EMBL" id="CAFBRY010000002">
    <property type="protein sequence ID" value="CAB5135282.1"/>
    <property type="molecule type" value="Genomic_DNA"/>
</dbReference>
<evidence type="ECO:0000313" key="6">
    <source>
        <dbReference type="EMBL" id="CAB5135282.1"/>
    </source>
</evidence>
<evidence type="ECO:0000313" key="5">
    <source>
        <dbReference type="EMBL" id="CAB4854475.1"/>
    </source>
</evidence>
<dbReference type="SUPFAM" id="SSF53795">
    <property type="entry name" value="PEP carboxykinase-like"/>
    <property type="match status" value="1"/>
</dbReference>
<dbReference type="GO" id="GO:0005524">
    <property type="term" value="F:ATP binding"/>
    <property type="evidence" value="ECO:0007669"/>
    <property type="project" value="InterPro"/>
</dbReference>
<dbReference type="InterPro" id="IPR027417">
    <property type="entry name" value="P-loop_NTPase"/>
</dbReference>
<gene>
    <name evidence="3" type="ORF">UFOPK2731_00315</name>
    <name evidence="4" type="ORF">UFOPK3161_00239</name>
    <name evidence="5" type="ORF">UFOPK3288_00700</name>
    <name evidence="2" type="ORF">UFOPK3962_00321</name>
    <name evidence="6" type="ORF">UFOPK4427_00137</name>
</gene>
<evidence type="ECO:0000313" key="4">
    <source>
        <dbReference type="EMBL" id="CAB4816426.1"/>
    </source>
</evidence>
<dbReference type="EMBL" id="CAEZYO010000005">
    <property type="protein sequence ID" value="CAB4723377.1"/>
    <property type="molecule type" value="Genomic_DNA"/>
</dbReference>
<sequence>MTPVLKVGLLKDPDSQLLVHLPFFIEKARSVATQTDRGFREFSCGSKVFTLNVPLNSRPAEIMLGSFIPSDQGASEATFVIIEENNDVYRQILELHDKNGDLLLREIDKSSKYMAIDRSWNAIYFFDREQGIGGAYVSSLNRISLGAFITPIRTIVSWFLDIFSTELVHASAIGINGTGVMISGASGSGKSTTALYAATHGHQILGDDAVLVAEGMVSALYQNAKFSLEDSRINVEGFNKVYLEPGSEKGILPLVDNNFDFIKSIPLDLLILPQISDSPGFFELGKAAAVKEFIPQSMKEVLGGTQNNVQNLFKIVKDTPCFRLFLSGNMETDFANLLELVGRK</sequence>